<reference evidence="1" key="1">
    <citation type="submission" date="2019-05" db="EMBL/GenBank/DDBJ databases">
        <title>Annotation for the trematode Paragonimus heterotremus.</title>
        <authorList>
            <person name="Choi Y.-J."/>
        </authorList>
    </citation>
    <scope>NUCLEOTIDE SEQUENCE</scope>
    <source>
        <strain evidence="1">LC</strain>
    </source>
</reference>
<accession>A0A8J4WUV1</accession>
<gene>
    <name evidence="1" type="ORF">PHET_05520</name>
</gene>
<proteinExistence type="predicted"/>
<name>A0A8J4WUV1_9TREM</name>
<dbReference type="Proteomes" id="UP000748531">
    <property type="component" value="Unassembled WGS sequence"/>
</dbReference>
<evidence type="ECO:0000313" key="1">
    <source>
        <dbReference type="EMBL" id="KAF5398137.1"/>
    </source>
</evidence>
<organism evidence="1 2">
    <name type="scientific">Paragonimus heterotremus</name>
    <dbReference type="NCBI Taxonomy" id="100268"/>
    <lineage>
        <taxon>Eukaryota</taxon>
        <taxon>Metazoa</taxon>
        <taxon>Spiralia</taxon>
        <taxon>Lophotrochozoa</taxon>
        <taxon>Platyhelminthes</taxon>
        <taxon>Trematoda</taxon>
        <taxon>Digenea</taxon>
        <taxon>Plagiorchiida</taxon>
        <taxon>Troglotremata</taxon>
        <taxon>Troglotrematidae</taxon>
        <taxon>Paragonimus</taxon>
    </lineage>
</organism>
<comment type="caution">
    <text evidence="1">The sequence shown here is derived from an EMBL/GenBank/DDBJ whole genome shotgun (WGS) entry which is preliminary data.</text>
</comment>
<sequence>MAAYISLSLISASHSPQVIPHDQRQQVGLQPNLVQSNETSSFKPLTAECCGSTDSAPEVEVTGDRRMVGSQSDVKPASPVMIRRKRRQDWCRWPVCEEFRRTGYCHGITGISLTSETHIESSCMSAHIRPSDKIPITPEGEVRICFDSMGLLELNCRRPECHFYHPPKAIRDQIVARRHAQYLREKVFKANSHMPSSSTAAFLPLSSSQHGAQEYQHWNVCLPSPAETTPPTFTMQQWQAALHLFLSSWLKMGNTIPGTTDASRLQTVASSVDRMHILGGPANMNSLVPGLLPNHGVLGFNTHSMLSSPYQPSISTNQPLNLSANSPIEPQQFVNPSSIPLFPLNFSGLTSNRLGTPCISGFDGGWWNMLFGPQAQTVNWNGVQSLPITMSTDSQQLANCGFRMDSTWTGLPDMLLPTTPYYNPMTMVNKPTFPSNSPELAHLTSSSAGLPFNSTVPMINQQFASTVSTDSGLMLGSMLSNSSSVLTSLHEHLYTNANNVNMNTNIALLPLADQRQTAATLTLTE</sequence>
<dbReference type="OrthoDB" id="6252503at2759"/>
<evidence type="ECO:0008006" key="3">
    <source>
        <dbReference type="Google" id="ProtNLM"/>
    </source>
</evidence>
<dbReference type="Gene3D" id="3.30.1370.210">
    <property type="match status" value="1"/>
</dbReference>
<keyword evidence="2" id="KW-1185">Reference proteome</keyword>
<dbReference type="AlphaFoldDB" id="A0A8J4WUV1"/>
<dbReference type="EMBL" id="LUCH01005367">
    <property type="protein sequence ID" value="KAF5398137.1"/>
    <property type="molecule type" value="Genomic_DNA"/>
</dbReference>
<evidence type="ECO:0000313" key="2">
    <source>
        <dbReference type="Proteomes" id="UP000748531"/>
    </source>
</evidence>
<protein>
    <recommendedName>
        <fullName evidence="3">C3H1-type domain-containing protein</fullName>
    </recommendedName>
</protein>